<feature type="non-terminal residue" evidence="2">
    <location>
        <position position="560"/>
    </location>
</feature>
<feature type="domain" description="TRF2/HOY1 PH-like" evidence="1">
    <location>
        <begin position="159"/>
        <end position="276"/>
    </location>
</feature>
<dbReference type="Pfam" id="PF24818">
    <property type="entry name" value="PH_TRF2_HOY1"/>
    <property type="match status" value="1"/>
</dbReference>
<organism evidence="2 3">
    <name type="scientific">Taxus chinensis</name>
    <name type="common">Chinese yew</name>
    <name type="synonym">Taxus wallichiana var. chinensis</name>
    <dbReference type="NCBI Taxonomy" id="29808"/>
    <lineage>
        <taxon>Eukaryota</taxon>
        <taxon>Viridiplantae</taxon>
        <taxon>Streptophyta</taxon>
        <taxon>Embryophyta</taxon>
        <taxon>Tracheophyta</taxon>
        <taxon>Spermatophyta</taxon>
        <taxon>Pinopsida</taxon>
        <taxon>Pinidae</taxon>
        <taxon>Conifers II</taxon>
        <taxon>Cupressales</taxon>
        <taxon>Taxaceae</taxon>
        <taxon>Taxus</taxon>
    </lineage>
</organism>
<sequence length="560" mass="61966">VIMVQGGFYGGMRANMGIKKGGCFERGVHFSEIGFGFKEGGFSQSKTFDAFLKVDMDEGVCEGRSLSCKRAKYHQQQWSPMRSREFTQYVSFNPLEESSPLGLTLKKTPSFLDLIEMKLSQGDWVVPAAVNNPDQYAMQNKDANSIALQATGEKLKASNFPASFLRIGSWERISRHEGDLVAKCYYAKRKLVWEVLECGLKSKIEIQWSDITSLKASYQDSGPGTLEIEVSRAPMFCRETNPQPRKHTLWQPTSDFTGGQASICRRHILQFNQGILKKHYEKILQCDHRLNLLSKEGITTNDLSCFDSSAAAFQVQGECNCYGAVQEHKSYLIPQIDHLKCIPPFSSCSDNGTPMVPKIESVDSDGCLLEAAPEETPSPSSECGTSDTDELYMNANTQRGQLRFAAPFRGLQNQGSDCQSSKSTSTLDDQIDSCISEHKCSHNLLPVDEDSCQASKQILYDIAQHLLSDSLVSMASDEQKIMARIDSMSSLIEKDISGAYRLPIDAKILESSELGYCLGTLEKGGGHAKFSQRNDDTATAFLNRGGTIGSHAYPSEDGYM</sequence>
<accession>A0AA38GC01</accession>
<dbReference type="InterPro" id="IPR057939">
    <property type="entry name" value="TRF2_HOY1_PH"/>
</dbReference>
<dbReference type="PANTHER" id="PTHR33494:SF5">
    <property type="entry name" value="F10A16.6 PROTEIN"/>
    <property type="match status" value="1"/>
</dbReference>
<dbReference type="AlphaFoldDB" id="A0AA38GC01"/>
<evidence type="ECO:0000313" key="3">
    <source>
        <dbReference type="Proteomes" id="UP000824469"/>
    </source>
</evidence>
<dbReference type="OMA" id="IRCANIS"/>
<feature type="non-terminal residue" evidence="2">
    <location>
        <position position="1"/>
    </location>
</feature>
<keyword evidence="3" id="KW-1185">Reference proteome</keyword>
<comment type="caution">
    <text evidence="2">The sequence shown here is derived from an EMBL/GenBank/DDBJ whole genome shotgun (WGS) entry which is preliminary data.</text>
</comment>
<dbReference type="Proteomes" id="UP000824469">
    <property type="component" value="Unassembled WGS sequence"/>
</dbReference>
<proteinExistence type="predicted"/>
<protein>
    <recommendedName>
        <fullName evidence="1">TRF2/HOY1 PH-like domain-containing protein</fullName>
    </recommendedName>
</protein>
<gene>
    <name evidence="2" type="ORF">KI387_020566</name>
</gene>
<reference evidence="2 3" key="1">
    <citation type="journal article" date="2021" name="Nat. Plants">
        <title>The Taxus genome provides insights into paclitaxel biosynthesis.</title>
        <authorList>
            <person name="Xiong X."/>
            <person name="Gou J."/>
            <person name="Liao Q."/>
            <person name="Li Y."/>
            <person name="Zhou Q."/>
            <person name="Bi G."/>
            <person name="Li C."/>
            <person name="Du R."/>
            <person name="Wang X."/>
            <person name="Sun T."/>
            <person name="Guo L."/>
            <person name="Liang H."/>
            <person name="Lu P."/>
            <person name="Wu Y."/>
            <person name="Zhang Z."/>
            <person name="Ro D.K."/>
            <person name="Shang Y."/>
            <person name="Huang S."/>
            <person name="Yan J."/>
        </authorList>
    </citation>
    <scope>NUCLEOTIDE SEQUENCE [LARGE SCALE GENOMIC DNA]</scope>
    <source>
        <strain evidence="2">Ta-2019</strain>
    </source>
</reference>
<dbReference type="EMBL" id="JAHRHJ020000004">
    <property type="protein sequence ID" value="KAH9318797.1"/>
    <property type="molecule type" value="Genomic_DNA"/>
</dbReference>
<evidence type="ECO:0000259" key="1">
    <source>
        <dbReference type="Pfam" id="PF24818"/>
    </source>
</evidence>
<evidence type="ECO:0000313" key="2">
    <source>
        <dbReference type="EMBL" id="KAH9318797.1"/>
    </source>
</evidence>
<dbReference type="PANTHER" id="PTHR33494">
    <property type="entry name" value="OS02G0793800 PROTEIN"/>
    <property type="match status" value="1"/>
</dbReference>
<name>A0AA38GC01_TAXCH</name>